<dbReference type="RefSeq" id="WP_306991788.1">
    <property type="nucleotide sequence ID" value="NZ_JAUSUT010000001.1"/>
</dbReference>
<proteinExistence type="predicted"/>
<evidence type="ECO:0000313" key="2">
    <source>
        <dbReference type="EMBL" id="MDQ0378809.1"/>
    </source>
</evidence>
<dbReference type="InterPro" id="IPR005025">
    <property type="entry name" value="FMN_Rdtase-like_dom"/>
</dbReference>
<gene>
    <name evidence="2" type="ORF">FB470_002803</name>
</gene>
<keyword evidence="3" id="KW-1185">Reference proteome</keyword>
<dbReference type="Gene3D" id="3.40.50.360">
    <property type="match status" value="1"/>
</dbReference>
<evidence type="ECO:0000259" key="1">
    <source>
        <dbReference type="Pfam" id="PF03358"/>
    </source>
</evidence>
<dbReference type="Proteomes" id="UP001229651">
    <property type="component" value="Unassembled WGS sequence"/>
</dbReference>
<organism evidence="2 3">
    <name type="scientific">Amycolatopsis thermophila</name>
    <dbReference type="NCBI Taxonomy" id="206084"/>
    <lineage>
        <taxon>Bacteria</taxon>
        <taxon>Bacillati</taxon>
        <taxon>Actinomycetota</taxon>
        <taxon>Actinomycetes</taxon>
        <taxon>Pseudonocardiales</taxon>
        <taxon>Pseudonocardiaceae</taxon>
        <taxon>Amycolatopsis</taxon>
    </lineage>
</organism>
<dbReference type="PANTHER" id="PTHR30543:SF21">
    <property type="entry name" value="NAD(P)H-DEPENDENT FMN REDUCTASE LOT6"/>
    <property type="match status" value="1"/>
</dbReference>
<evidence type="ECO:0000313" key="3">
    <source>
        <dbReference type="Proteomes" id="UP001229651"/>
    </source>
</evidence>
<comment type="caution">
    <text evidence="2">The sequence shown here is derived from an EMBL/GenBank/DDBJ whole genome shotgun (WGS) entry which is preliminary data.</text>
</comment>
<dbReference type="InterPro" id="IPR029039">
    <property type="entry name" value="Flavoprotein-like_sf"/>
</dbReference>
<dbReference type="Pfam" id="PF03358">
    <property type="entry name" value="FMN_red"/>
    <property type="match status" value="1"/>
</dbReference>
<dbReference type="SUPFAM" id="SSF52218">
    <property type="entry name" value="Flavoproteins"/>
    <property type="match status" value="1"/>
</dbReference>
<accession>A0ABU0EU28</accession>
<sequence length="193" mass="21327">MTELHLAVIIGSVRQQRFGPVVANWFLDAAARHGRFTVDLIDVADVPLPLALPAGPGEPVPPELHDVSARLDRADAFVVVTPEYNHSYPAALKHLIDWHHTEWHAKPVGFVSYGGLGGGLRAVEHLRQVFAETHSVTVRDGVSFDQHWAKFGTDGRLLDPEGPDGAAKTLLDELVWWAEALQNARARRPYAER</sequence>
<feature type="domain" description="NADPH-dependent FMN reductase-like" evidence="1">
    <location>
        <begin position="6"/>
        <end position="148"/>
    </location>
</feature>
<name>A0ABU0EU28_9PSEU</name>
<dbReference type="InterPro" id="IPR050712">
    <property type="entry name" value="NAD(P)H-dep_reductase"/>
</dbReference>
<reference evidence="2 3" key="1">
    <citation type="submission" date="2023-07" db="EMBL/GenBank/DDBJ databases">
        <title>Sequencing the genomes of 1000 actinobacteria strains.</title>
        <authorList>
            <person name="Klenk H.-P."/>
        </authorList>
    </citation>
    <scope>NUCLEOTIDE SEQUENCE [LARGE SCALE GENOMIC DNA]</scope>
    <source>
        <strain evidence="2 3">DSM 45805</strain>
    </source>
</reference>
<dbReference type="EMBL" id="JAUSUT010000001">
    <property type="protein sequence ID" value="MDQ0378809.1"/>
    <property type="molecule type" value="Genomic_DNA"/>
</dbReference>
<dbReference type="PANTHER" id="PTHR30543">
    <property type="entry name" value="CHROMATE REDUCTASE"/>
    <property type="match status" value="1"/>
</dbReference>
<protein>
    <submittedName>
        <fullName evidence="2">NAD(P)H-dependent FMN reductase</fullName>
    </submittedName>
</protein>